<dbReference type="Proteomes" id="UP000740926">
    <property type="component" value="Unassembled WGS sequence"/>
</dbReference>
<proteinExistence type="predicted"/>
<gene>
    <name evidence="1" type="ORF">G6F50_002893</name>
</gene>
<sequence length="161" mass="18196">MPWSQVVARKRTSLMIATFEYNIHKSPQSKVIHFKVWRAGRSPGSVLLDMTDRSESPAQLMALIAKQFPSRIAVATIKEGSQKIAEINFDPSDPAIDHILKDGITFENHAVRLLPCRALDPAVPLVRLRLSNLLFLKEDILKQQLKMSLEPYDSFLGLTFL</sequence>
<organism evidence="1 2">
    <name type="scientific">Rhizopus delemar</name>
    <dbReference type="NCBI Taxonomy" id="936053"/>
    <lineage>
        <taxon>Eukaryota</taxon>
        <taxon>Fungi</taxon>
        <taxon>Fungi incertae sedis</taxon>
        <taxon>Mucoromycota</taxon>
        <taxon>Mucoromycotina</taxon>
        <taxon>Mucoromycetes</taxon>
        <taxon>Mucorales</taxon>
        <taxon>Mucorineae</taxon>
        <taxon>Rhizopodaceae</taxon>
        <taxon>Rhizopus</taxon>
    </lineage>
</organism>
<reference evidence="1 2" key="1">
    <citation type="journal article" date="2020" name="Microb. Genom.">
        <title>Genetic diversity of clinical and environmental Mucorales isolates obtained from an investigation of mucormycosis cases among solid organ transplant recipients.</title>
        <authorList>
            <person name="Nguyen M.H."/>
            <person name="Kaul D."/>
            <person name="Muto C."/>
            <person name="Cheng S.J."/>
            <person name="Richter R.A."/>
            <person name="Bruno V.M."/>
            <person name="Liu G."/>
            <person name="Beyhan S."/>
            <person name="Sundermann A.J."/>
            <person name="Mounaud S."/>
            <person name="Pasculle A.W."/>
            <person name="Nierman W.C."/>
            <person name="Driscoll E."/>
            <person name="Cumbie R."/>
            <person name="Clancy C.J."/>
            <person name="Dupont C.L."/>
        </authorList>
    </citation>
    <scope>NUCLEOTIDE SEQUENCE [LARGE SCALE GENOMIC DNA]</scope>
    <source>
        <strain evidence="1 2">GL24</strain>
    </source>
</reference>
<dbReference type="EMBL" id="JAANIU010000291">
    <property type="protein sequence ID" value="KAG1573392.1"/>
    <property type="molecule type" value="Genomic_DNA"/>
</dbReference>
<protein>
    <submittedName>
        <fullName evidence="1">Uncharacterized protein</fullName>
    </submittedName>
</protein>
<accession>A0A9P6Z9C4</accession>
<name>A0A9P6Z9C4_9FUNG</name>
<comment type="caution">
    <text evidence="1">The sequence shown here is derived from an EMBL/GenBank/DDBJ whole genome shotgun (WGS) entry which is preliminary data.</text>
</comment>
<evidence type="ECO:0000313" key="2">
    <source>
        <dbReference type="Proteomes" id="UP000740926"/>
    </source>
</evidence>
<dbReference type="AlphaFoldDB" id="A0A9P6Z9C4"/>
<evidence type="ECO:0000313" key="1">
    <source>
        <dbReference type="EMBL" id="KAG1573392.1"/>
    </source>
</evidence>
<keyword evidence="2" id="KW-1185">Reference proteome</keyword>